<name>A0ABQ0FWQ5_9PEZI</name>
<feature type="compositionally biased region" description="Basic and acidic residues" evidence="1">
    <location>
        <begin position="184"/>
        <end position="194"/>
    </location>
</feature>
<accession>A0ABQ0FWQ5</accession>
<evidence type="ECO:0000313" key="3">
    <source>
        <dbReference type="Proteomes" id="UP001628179"/>
    </source>
</evidence>
<dbReference type="Proteomes" id="UP001628179">
    <property type="component" value="Unassembled WGS sequence"/>
</dbReference>
<keyword evidence="3" id="KW-1185">Reference proteome</keyword>
<proteinExistence type="predicted"/>
<reference evidence="2 3" key="1">
    <citation type="submission" date="2024-09" db="EMBL/GenBank/DDBJ databases">
        <title>Itraconazole resistance in Madurella fahalii resulting from another homologue of gene encoding cytochrome P450 14-alpha sterol demethylase (CYP51).</title>
        <authorList>
            <person name="Yoshioka I."/>
            <person name="Fahal A.H."/>
            <person name="Kaneko S."/>
            <person name="Yaguchi T."/>
        </authorList>
    </citation>
    <scope>NUCLEOTIDE SEQUENCE [LARGE SCALE GENOMIC DNA]</scope>
    <source>
        <strain evidence="2 3">IFM 68171</strain>
    </source>
</reference>
<sequence length="225" mass="25377">MATAAANVAVRERRRRSTPVDLERMEIMKALTAAEHSRRQFILNFAASRDTRLLIPGQKSNAVKAAEEWVADWFARNAMESANSEYFKYMVDARLWTAHVGDELDFPFAFMRGKPEESLSSSSSHETGPDRPKSEAFLVEQSIQKGGVDLSPPVAVMALPRTSSTPPHPSGKPSKRRRSIKTVETADKSSEKRRSLSWTAVEELKVPKLGRDKFPFLVRFGRWSR</sequence>
<evidence type="ECO:0000256" key="1">
    <source>
        <dbReference type="SAM" id="MobiDB-lite"/>
    </source>
</evidence>
<feature type="region of interest" description="Disordered" evidence="1">
    <location>
        <begin position="158"/>
        <end position="195"/>
    </location>
</feature>
<dbReference type="EMBL" id="BAAFSV010000001">
    <property type="protein sequence ID" value="GAB1309941.1"/>
    <property type="molecule type" value="Genomic_DNA"/>
</dbReference>
<gene>
    <name evidence="2" type="ORF">MFIFM68171_00151</name>
</gene>
<organism evidence="2 3">
    <name type="scientific">Madurella fahalii</name>
    <dbReference type="NCBI Taxonomy" id="1157608"/>
    <lineage>
        <taxon>Eukaryota</taxon>
        <taxon>Fungi</taxon>
        <taxon>Dikarya</taxon>
        <taxon>Ascomycota</taxon>
        <taxon>Pezizomycotina</taxon>
        <taxon>Sordariomycetes</taxon>
        <taxon>Sordariomycetidae</taxon>
        <taxon>Sordariales</taxon>
        <taxon>Sordariales incertae sedis</taxon>
        <taxon>Madurella</taxon>
    </lineage>
</organism>
<dbReference type="GeneID" id="98170896"/>
<comment type="caution">
    <text evidence="2">The sequence shown here is derived from an EMBL/GenBank/DDBJ whole genome shotgun (WGS) entry which is preliminary data.</text>
</comment>
<protein>
    <submittedName>
        <fullName evidence="2">Uncharacterized protein</fullName>
    </submittedName>
</protein>
<dbReference type="RefSeq" id="XP_070911674.1">
    <property type="nucleotide sequence ID" value="XM_071055573.1"/>
</dbReference>
<evidence type="ECO:0000313" key="2">
    <source>
        <dbReference type="EMBL" id="GAB1309941.1"/>
    </source>
</evidence>